<accession>A0ABD3I4K1</accession>
<organism evidence="4 5">
    <name type="scientific">Riccia sorocarpa</name>
    <dbReference type="NCBI Taxonomy" id="122646"/>
    <lineage>
        <taxon>Eukaryota</taxon>
        <taxon>Viridiplantae</taxon>
        <taxon>Streptophyta</taxon>
        <taxon>Embryophyta</taxon>
        <taxon>Marchantiophyta</taxon>
        <taxon>Marchantiopsida</taxon>
        <taxon>Marchantiidae</taxon>
        <taxon>Marchantiales</taxon>
        <taxon>Ricciaceae</taxon>
        <taxon>Riccia</taxon>
    </lineage>
</organism>
<dbReference type="SUPFAM" id="SSF51735">
    <property type="entry name" value="NAD(P)-binding Rossmann-fold domains"/>
    <property type="match status" value="1"/>
</dbReference>
<keyword evidence="1" id="KW-0521">NADP</keyword>
<dbReference type="Proteomes" id="UP001633002">
    <property type="component" value="Unassembled WGS sequence"/>
</dbReference>
<dbReference type="InterPro" id="IPR011032">
    <property type="entry name" value="GroES-like_sf"/>
</dbReference>
<evidence type="ECO:0000256" key="2">
    <source>
        <dbReference type="ARBA" id="ARBA00023002"/>
    </source>
</evidence>
<dbReference type="AlphaFoldDB" id="A0ABD3I4K1"/>
<evidence type="ECO:0000256" key="1">
    <source>
        <dbReference type="ARBA" id="ARBA00022857"/>
    </source>
</evidence>
<evidence type="ECO:0000313" key="4">
    <source>
        <dbReference type="EMBL" id="KAL3698640.1"/>
    </source>
</evidence>
<dbReference type="InterPro" id="IPR013149">
    <property type="entry name" value="ADH-like_C"/>
</dbReference>
<dbReference type="CDD" id="cd05282">
    <property type="entry name" value="ETR_like"/>
    <property type="match status" value="1"/>
</dbReference>
<reference evidence="4 5" key="1">
    <citation type="submission" date="2024-09" db="EMBL/GenBank/DDBJ databases">
        <title>Chromosome-scale assembly of Riccia sorocarpa.</title>
        <authorList>
            <person name="Paukszto L."/>
        </authorList>
    </citation>
    <scope>NUCLEOTIDE SEQUENCE [LARGE SCALE GENOMIC DNA]</scope>
    <source>
        <strain evidence="4">LP-2024</strain>
        <tissue evidence="4">Aerial parts of the thallus</tissue>
    </source>
</reference>
<dbReference type="Pfam" id="PF00107">
    <property type="entry name" value="ADH_zinc_N"/>
    <property type="match status" value="1"/>
</dbReference>
<dbReference type="GO" id="GO:0016491">
    <property type="term" value="F:oxidoreductase activity"/>
    <property type="evidence" value="ECO:0007669"/>
    <property type="project" value="UniProtKB-KW"/>
</dbReference>
<dbReference type="SUPFAM" id="SSF50129">
    <property type="entry name" value="GroES-like"/>
    <property type="match status" value="1"/>
</dbReference>
<protein>
    <recommendedName>
        <fullName evidence="3">Enoyl reductase (ER) domain-containing protein</fullName>
    </recommendedName>
</protein>
<dbReference type="InterPro" id="IPR036291">
    <property type="entry name" value="NAD(P)-bd_dom_sf"/>
</dbReference>
<comment type="caution">
    <text evidence="4">The sequence shown here is derived from an EMBL/GenBank/DDBJ whole genome shotgun (WGS) entry which is preliminary data.</text>
</comment>
<feature type="domain" description="Enoyl reductase (ER)" evidence="3">
    <location>
        <begin position="98"/>
        <end position="412"/>
    </location>
</feature>
<dbReference type="PANTHER" id="PTHR48106:SF2">
    <property type="entry name" value="ZN2+-BINDING DEHYDROGENASE"/>
    <property type="match status" value="1"/>
</dbReference>
<gene>
    <name evidence="4" type="ORF">R1sor_012716</name>
</gene>
<dbReference type="InterPro" id="IPR020843">
    <property type="entry name" value="ER"/>
</dbReference>
<proteinExistence type="predicted"/>
<dbReference type="Gene3D" id="3.90.180.10">
    <property type="entry name" value="Medium-chain alcohol dehydrogenases, catalytic domain"/>
    <property type="match status" value="1"/>
</dbReference>
<dbReference type="InterPro" id="IPR013154">
    <property type="entry name" value="ADH-like_N"/>
</dbReference>
<keyword evidence="5" id="KW-1185">Reference proteome</keyword>
<dbReference type="EMBL" id="JBJQOH010000002">
    <property type="protein sequence ID" value="KAL3698640.1"/>
    <property type="molecule type" value="Genomic_DNA"/>
</dbReference>
<name>A0ABD3I4K1_9MARC</name>
<dbReference type="Gene3D" id="3.40.50.720">
    <property type="entry name" value="NAD(P)-binding Rossmann-like Domain"/>
    <property type="match status" value="1"/>
</dbReference>
<evidence type="ECO:0000313" key="5">
    <source>
        <dbReference type="Proteomes" id="UP001633002"/>
    </source>
</evidence>
<dbReference type="Pfam" id="PF08240">
    <property type="entry name" value="ADH_N"/>
    <property type="match status" value="1"/>
</dbReference>
<dbReference type="PANTHER" id="PTHR48106">
    <property type="entry name" value="QUINONE OXIDOREDUCTASE PIG3-RELATED"/>
    <property type="match status" value="1"/>
</dbReference>
<dbReference type="SMART" id="SM00829">
    <property type="entry name" value="PKS_ER"/>
    <property type="match status" value="1"/>
</dbReference>
<keyword evidence="2" id="KW-0560">Oxidoreductase</keyword>
<evidence type="ECO:0000259" key="3">
    <source>
        <dbReference type="SMART" id="SM00829"/>
    </source>
</evidence>
<sequence length="414" mass="45382">MVRIFFFQRFLATLREACSAIRLVRVPISDSPVLQVFSLPILGVRLLSCWSNRALELLDLHVRFDQEGEGRTSLDLMASDTKTYRAIVQRGYNPEDPESTFELVEKPIPSAGPGKVVVHITLRPINPYDLNLLRFGLLAAKHSFPVTTGSEGFGIVHSVGEGVTTVKPGQRVIPLTAEALDEGNGSWQEYISLREEFVVPVPDKISDEAAAQFVVNPWTVIGLLRDIGVPKGEYLLVTAAGSVLGRQIIQLGKHKGIKTISLIRRPEQKEELKALGADEVIVYTSEDVVSRVKEITGNKLASGAVDCVGGDVTKRVASSVRGGGNVFVYGTLGSWDAIVGIVDLFRGVKVQGWALTDDWLFPEKRKSYIKEALEYIESKVIEPLAGEKFDLAQFKEAIKKSEEVGRGGKVLLVS</sequence>